<dbReference type="Gene3D" id="3.30.70.1790">
    <property type="entry name" value="RepB DNA-primase, N-terminal domain"/>
    <property type="match status" value="1"/>
</dbReference>
<accession>A0ABP9WAM1</accession>
<gene>
    <name evidence="3" type="ORF">Dcar01_02553</name>
</gene>
<reference evidence="3 4" key="1">
    <citation type="submission" date="2024-02" db="EMBL/GenBank/DDBJ databases">
        <title>Deinococcus carri NBRC 110142.</title>
        <authorList>
            <person name="Ichikawa N."/>
            <person name="Katano-Makiyama Y."/>
            <person name="Hidaka K."/>
        </authorList>
    </citation>
    <scope>NUCLEOTIDE SEQUENCE [LARGE SCALE GENOMIC DNA]</scope>
    <source>
        <strain evidence="3 4">NBRC 110142</strain>
    </source>
</reference>
<feature type="region of interest" description="Disordered" evidence="1">
    <location>
        <begin position="59"/>
        <end position="81"/>
    </location>
</feature>
<name>A0ABP9WAM1_9DEIO</name>
<dbReference type="EMBL" id="BAABRP010000010">
    <property type="protein sequence ID" value="GAA5513805.1"/>
    <property type="molecule type" value="Genomic_DNA"/>
</dbReference>
<feature type="domain" description="RepB-like DNA primase" evidence="2">
    <location>
        <begin position="149"/>
        <end position="216"/>
    </location>
</feature>
<evidence type="ECO:0000313" key="4">
    <source>
        <dbReference type="Proteomes" id="UP001401887"/>
    </source>
</evidence>
<sequence>MSAHKFPYDQAKADRIASAEAVRLLEALRLPGETVMLQTFADGPDDLYVTEEFKGRNGQPMKAQKYGLRKPDGKGFSTGRTAQQGSFSLEEVAEGQYIRPNLARCGVFFAVNVFPPDTERRSSDGVQRVAAVFLDLDGTPLPGGGFPLQPTAIVESSAGKFHVYWAVQDLPLSEFTPVQKHLAGLYGGDPSVCDLSRVMRLPGYWHGKKEEGFLTRILELNAAAQYSRADLLGAL</sequence>
<comment type="caution">
    <text evidence="3">The sequence shown here is derived from an EMBL/GenBank/DDBJ whole genome shotgun (WGS) entry which is preliminary data.</text>
</comment>
<evidence type="ECO:0000313" key="3">
    <source>
        <dbReference type="EMBL" id="GAA5513805.1"/>
    </source>
</evidence>
<organism evidence="3 4">
    <name type="scientific">Deinococcus carri</name>
    <dbReference type="NCBI Taxonomy" id="1211323"/>
    <lineage>
        <taxon>Bacteria</taxon>
        <taxon>Thermotogati</taxon>
        <taxon>Deinococcota</taxon>
        <taxon>Deinococci</taxon>
        <taxon>Deinococcales</taxon>
        <taxon>Deinococcaceae</taxon>
        <taxon>Deinococcus</taxon>
    </lineage>
</organism>
<evidence type="ECO:0000259" key="2">
    <source>
        <dbReference type="Pfam" id="PF16793"/>
    </source>
</evidence>
<evidence type="ECO:0000256" key="1">
    <source>
        <dbReference type="SAM" id="MobiDB-lite"/>
    </source>
</evidence>
<dbReference type="RefSeq" id="WP_345465743.1">
    <property type="nucleotide sequence ID" value="NZ_BAABRP010000010.1"/>
</dbReference>
<dbReference type="InterPro" id="IPR039459">
    <property type="entry name" value="RepB-like_DNA_primase_dom"/>
</dbReference>
<keyword evidence="4" id="KW-1185">Reference proteome</keyword>
<proteinExistence type="predicted"/>
<dbReference type="Pfam" id="PF16793">
    <property type="entry name" value="RepB_primase"/>
    <property type="match status" value="1"/>
</dbReference>
<protein>
    <recommendedName>
        <fullName evidence="2">RepB-like DNA primase domain-containing protein</fullName>
    </recommendedName>
</protein>
<dbReference type="Proteomes" id="UP001401887">
    <property type="component" value="Unassembled WGS sequence"/>
</dbReference>